<keyword evidence="8" id="KW-0805">Transcription regulation</keyword>
<dbReference type="PROSITE" id="PS00894">
    <property type="entry name" value="HTH_DEOR_1"/>
    <property type="match status" value="1"/>
</dbReference>
<dbReference type="Gene3D" id="3.40.50.2300">
    <property type="match status" value="1"/>
</dbReference>
<evidence type="ECO:0000259" key="17">
    <source>
        <dbReference type="PROSITE" id="PS51099"/>
    </source>
</evidence>
<dbReference type="InterPro" id="IPR051351">
    <property type="entry name" value="Ascorbate-PTS_EIIA_comp"/>
</dbReference>
<evidence type="ECO:0000313" key="19">
    <source>
        <dbReference type="EMBL" id="MYN53241.1"/>
    </source>
</evidence>
<evidence type="ECO:0000259" key="15">
    <source>
        <dbReference type="PROSITE" id="PS51000"/>
    </source>
</evidence>
<name>A0A7X4KT26_9LACO</name>
<dbReference type="AlphaFoldDB" id="A0A7X4KT26"/>
<dbReference type="GO" id="GO:0009401">
    <property type="term" value="P:phosphoenolpyruvate-dependent sugar phosphotransferase system"/>
    <property type="evidence" value="ECO:0007669"/>
    <property type="project" value="UniProtKB-KW"/>
</dbReference>
<dbReference type="InterPro" id="IPR036634">
    <property type="entry name" value="PRD_sf"/>
</dbReference>
<evidence type="ECO:0000256" key="13">
    <source>
        <dbReference type="ARBA" id="ARBA00041175"/>
    </source>
</evidence>
<dbReference type="InterPro" id="IPR036095">
    <property type="entry name" value="PTS_EIIB-like_sf"/>
</dbReference>
<evidence type="ECO:0000256" key="3">
    <source>
        <dbReference type="ARBA" id="ARBA00022490"/>
    </source>
</evidence>
<keyword evidence="9" id="KW-0238">DNA-binding</keyword>
<dbReference type="InterPro" id="IPR007737">
    <property type="entry name" value="Mga_HTH"/>
</dbReference>
<dbReference type="RefSeq" id="WP_160811006.1">
    <property type="nucleotide sequence ID" value="NZ_JAGSXU010000001.1"/>
</dbReference>
<keyword evidence="2" id="KW-0813">Transport</keyword>
<dbReference type="PROSITE" id="PS51094">
    <property type="entry name" value="PTS_EIIA_TYPE_2"/>
    <property type="match status" value="1"/>
</dbReference>
<evidence type="ECO:0000256" key="6">
    <source>
        <dbReference type="ARBA" id="ARBA00022683"/>
    </source>
</evidence>
<dbReference type="Proteomes" id="UP000460132">
    <property type="component" value="Unassembled WGS sequence"/>
</dbReference>
<reference evidence="19 20" key="1">
    <citation type="submission" date="2020-01" db="EMBL/GenBank/DDBJ databases">
        <title>Vaginal microbiome of pregnant Indian women: Insights into the genome of dominants Lactobacillus species.</title>
        <authorList>
            <person name="Das B."/>
            <person name="Mehta O."/>
            <person name="Ghosh T.S."/>
            <person name="Kothidar A."/>
            <person name="Gowtham M.R."/>
            <person name="Mitra R."/>
            <person name="Kshetrapal P."/>
            <person name="Wadhwa N."/>
            <person name="Thiruvengadam R."/>
            <person name="Nair G.B."/>
            <person name="Bhatnagar S."/>
            <person name="Pore S."/>
        </authorList>
    </citation>
    <scope>NUCLEOTIDE SEQUENCE [LARGE SCALE GENOMIC DNA]</scope>
    <source>
        <strain evidence="19 20">Indica2</strain>
    </source>
</reference>
<keyword evidence="4" id="KW-0597">Phosphoprotein</keyword>
<dbReference type="InterPro" id="IPR013011">
    <property type="entry name" value="PTS_EIIB_2"/>
</dbReference>
<evidence type="ECO:0000256" key="10">
    <source>
        <dbReference type="ARBA" id="ARBA00023159"/>
    </source>
</evidence>
<evidence type="ECO:0000256" key="5">
    <source>
        <dbReference type="ARBA" id="ARBA00022679"/>
    </source>
</evidence>
<dbReference type="GO" id="GO:0016301">
    <property type="term" value="F:kinase activity"/>
    <property type="evidence" value="ECO:0007669"/>
    <property type="project" value="UniProtKB-KW"/>
</dbReference>
<dbReference type="CDD" id="cd05568">
    <property type="entry name" value="PTS_IIB_bgl_like"/>
    <property type="match status" value="1"/>
</dbReference>
<feature type="domain" description="PTS EIIA type-2" evidence="16">
    <location>
        <begin position="536"/>
        <end position="675"/>
    </location>
</feature>
<evidence type="ECO:0000256" key="9">
    <source>
        <dbReference type="ARBA" id="ARBA00023125"/>
    </source>
</evidence>
<dbReference type="GO" id="GO:0005737">
    <property type="term" value="C:cytoplasm"/>
    <property type="evidence" value="ECO:0007669"/>
    <property type="project" value="UniProtKB-SubCell"/>
</dbReference>
<sequence length="677" mass="77977">MLDRKQFLIIQKLVETQIISKQVLQESLTMTSRQVDYNLEKINDMLRLNKINVINYDGAFISVPEDAHDYMLTISSEVLDPDKYLFDRKERIDLLFLILINGGAVGINDLANVLDVSLSTMHKDLRELKTKLLSQNLKLNYQIGQGYQILGAEKDIRWHLAEIIVDRVSTDNYRMFKWFFNVVQGQDIQSYIKDISDKAHKLNISFVEDHKMQFIYTYVAELTRIREYPDYIPDSKVDYQKLKGTVEYKLAGQILHEESISNTNSIIYVTVLLLCTTIGGESKFNFDHQVFEYNRAFVKEFASLSGIDFINKEDIEKQIYTHFRSMYFRELFGFPINNPLTTQIKHVYSDVFVLVKRALLVLKDQIGSLPDSEVAFLTIHLLNFIYSENNVDDKKPVAAIVCQNGIATSTLLYLQLTNIFPEIEFLPPFKYEELKEKITSIDMIFSTFYRAKLFANNKPCFIVNPIMTPNEKNILIQKVHLLVNRRNALSLSSVINVVQKYVSDKNILDDIYNDLNITVNHSHNIMSNDKKVGLLDVINSDMLQLNVNANLPKEVIEIASRPLIDKNIITKSYVQKVLDRDYNNFIIAPGIALPHSAPLDGVKNIGMSITCLKYPCEFGDKFDGKVKYIFMLATIDNSTHLGILEDLMQIITDKNFFLCLQSGNKSEVIEYLKRTLS</sequence>
<dbReference type="Pfam" id="PF05043">
    <property type="entry name" value="Mga"/>
    <property type="match status" value="1"/>
</dbReference>
<evidence type="ECO:0000256" key="4">
    <source>
        <dbReference type="ARBA" id="ARBA00022553"/>
    </source>
</evidence>
<dbReference type="CDD" id="cd00211">
    <property type="entry name" value="PTS_IIA_fru"/>
    <property type="match status" value="1"/>
</dbReference>
<gene>
    <name evidence="19" type="ORF">GTK63_02690</name>
</gene>
<evidence type="ECO:0000256" key="12">
    <source>
        <dbReference type="ARBA" id="ARBA00037387"/>
    </source>
</evidence>
<proteinExistence type="predicted"/>
<evidence type="ECO:0000256" key="14">
    <source>
        <dbReference type="ARBA" id="ARBA00042072"/>
    </source>
</evidence>
<dbReference type="Gene3D" id="3.40.930.10">
    <property type="entry name" value="Mannitol-specific EII, Chain A"/>
    <property type="match status" value="1"/>
</dbReference>
<dbReference type="InterPro" id="IPR001034">
    <property type="entry name" value="DeoR_HTH"/>
</dbReference>
<keyword evidence="7" id="KW-0418">Kinase</keyword>
<dbReference type="Pfam" id="PF00874">
    <property type="entry name" value="PRD"/>
    <property type="match status" value="1"/>
</dbReference>
<keyword evidence="5" id="KW-0808">Transferase</keyword>
<dbReference type="InterPro" id="IPR016152">
    <property type="entry name" value="PTrfase/Anion_transptr"/>
</dbReference>
<dbReference type="InterPro" id="IPR018356">
    <property type="entry name" value="Tscrpt_reg_HTH_DeoR_CS"/>
</dbReference>
<dbReference type="PROSITE" id="PS51099">
    <property type="entry name" value="PTS_EIIB_TYPE_2"/>
    <property type="match status" value="1"/>
</dbReference>
<dbReference type="Gene3D" id="1.10.1790.10">
    <property type="entry name" value="PRD domain"/>
    <property type="match status" value="1"/>
</dbReference>
<organism evidence="19 20">
    <name type="scientific">Lactobacillus crispatus</name>
    <dbReference type="NCBI Taxonomy" id="47770"/>
    <lineage>
        <taxon>Bacteria</taxon>
        <taxon>Bacillati</taxon>
        <taxon>Bacillota</taxon>
        <taxon>Bacilli</taxon>
        <taxon>Lactobacillales</taxon>
        <taxon>Lactobacillaceae</taxon>
        <taxon>Lactobacillus</taxon>
    </lineage>
</organism>
<comment type="caution">
    <text evidence="19">The sequence shown here is derived from an EMBL/GenBank/DDBJ whole genome shotgun (WGS) entry which is preliminary data.</text>
</comment>
<keyword evidence="10" id="KW-0010">Activator</keyword>
<dbReference type="GO" id="GO:0003677">
    <property type="term" value="F:DNA binding"/>
    <property type="evidence" value="ECO:0007669"/>
    <property type="project" value="UniProtKB-KW"/>
</dbReference>
<dbReference type="PANTHER" id="PTHR36203">
    <property type="entry name" value="ASCORBATE-SPECIFIC PTS SYSTEM EIIA COMPONENT"/>
    <property type="match status" value="1"/>
</dbReference>
<dbReference type="SUPFAM" id="SSF63520">
    <property type="entry name" value="PTS-regulatory domain, PRD"/>
    <property type="match status" value="1"/>
</dbReference>
<feature type="domain" description="PTS EIIB type-2" evidence="17">
    <location>
        <begin position="396"/>
        <end position="487"/>
    </location>
</feature>
<dbReference type="SUPFAM" id="SSF55804">
    <property type="entry name" value="Phoshotransferase/anion transport protein"/>
    <property type="match status" value="1"/>
</dbReference>
<dbReference type="PANTHER" id="PTHR36203:SF1">
    <property type="entry name" value="ASCORBATE-SPECIFIC PTS SYSTEM EIIA COMPONENT"/>
    <property type="match status" value="1"/>
</dbReference>
<feature type="domain" description="PRD" evidence="18">
    <location>
        <begin position="285"/>
        <end position="391"/>
    </location>
</feature>
<dbReference type="InterPro" id="IPR002178">
    <property type="entry name" value="PTS_EIIA_type-2_dom"/>
</dbReference>
<evidence type="ECO:0000259" key="18">
    <source>
        <dbReference type="PROSITE" id="PS51372"/>
    </source>
</evidence>
<evidence type="ECO:0000313" key="20">
    <source>
        <dbReference type="Proteomes" id="UP000460132"/>
    </source>
</evidence>
<dbReference type="EMBL" id="WWFF01000003">
    <property type="protein sequence ID" value="MYN53241.1"/>
    <property type="molecule type" value="Genomic_DNA"/>
</dbReference>
<evidence type="ECO:0000256" key="1">
    <source>
        <dbReference type="ARBA" id="ARBA00004496"/>
    </source>
</evidence>
<comment type="function">
    <text evidence="12">The phosphoenolpyruvate-dependent sugar phosphotransferase system (sugar PTS), a major carbohydrate active transport system, catalyzes the phosphorylation of incoming sugar substrates concomitantly with their translocation across the cell membrane. The enzyme II UlaABC PTS system is involved in ascorbate transport.</text>
</comment>
<keyword evidence="3" id="KW-0963">Cytoplasm</keyword>
<dbReference type="PROSITE" id="PS51372">
    <property type="entry name" value="PRD_2"/>
    <property type="match status" value="1"/>
</dbReference>
<dbReference type="GO" id="GO:0003700">
    <property type="term" value="F:DNA-binding transcription factor activity"/>
    <property type="evidence" value="ECO:0007669"/>
    <property type="project" value="InterPro"/>
</dbReference>
<comment type="subcellular location">
    <subcellularLocation>
        <location evidence="1">Cytoplasm</location>
    </subcellularLocation>
</comment>
<accession>A0A7X4KT26</accession>
<evidence type="ECO:0000256" key="7">
    <source>
        <dbReference type="ARBA" id="ARBA00022777"/>
    </source>
</evidence>
<keyword evidence="11" id="KW-0804">Transcription</keyword>
<evidence type="ECO:0000259" key="16">
    <source>
        <dbReference type="PROSITE" id="PS51094"/>
    </source>
</evidence>
<dbReference type="InterPro" id="IPR011608">
    <property type="entry name" value="PRD"/>
</dbReference>
<protein>
    <recommendedName>
        <fullName evidence="13">Ascorbate-specific PTS system EIIA component</fullName>
    </recommendedName>
    <alternativeName>
        <fullName evidence="14">Ascorbate-specific phosphotransferase enzyme IIA component</fullName>
    </alternativeName>
</protein>
<evidence type="ECO:0000256" key="2">
    <source>
        <dbReference type="ARBA" id="ARBA00022448"/>
    </source>
</evidence>
<evidence type="ECO:0000256" key="11">
    <source>
        <dbReference type="ARBA" id="ARBA00023163"/>
    </source>
</evidence>
<keyword evidence="6" id="KW-0598">Phosphotransferase system</keyword>
<dbReference type="GO" id="GO:0008982">
    <property type="term" value="F:protein-N(PI)-phosphohistidine-sugar phosphotransferase activity"/>
    <property type="evidence" value="ECO:0007669"/>
    <property type="project" value="InterPro"/>
</dbReference>
<dbReference type="PROSITE" id="PS51000">
    <property type="entry name" value="HTH_DEOR_2"/>
    <property type="match status" value="1"/>
</dbReference>
<dbReference type="Pfam" id="PF00359">
    <property type="entry name" value="PTS_EIIA_2"/>
    <property type="match status" value="1"/>
</dbReference>
<dbReference type="SUPFAM" id="SSF52794">
    <property type="entry name" value="PTS system IIB component-like"/>
    <property type="match status" value="1"/>
</dbReference>
<feature type="domain" description="HTH deoR-type" evidence="15">
    <location>
        <begin position="88"/>
        <end position="155"/>
    </location>
</feature>
<evidence type="ECO:0000256" key="8">
    <source>
        <dbReference type="ARBA" id="ARBA00023015"/>
    </source>
</evidence>